<accession>A0A8F5GWQ0</accession>
<dbReference type="InterPro" id="IPR002594">
    <property type="entry name" value="GH12"/>
</dbReference>
<reference evidence="3" key="1">
    <citation type="journal article" date="2021" name="Environ. Microbiol.">
        <title>New insights into the diversity and evolution of the archaeal mobilome from three complete genomes of Saccharolobus shibatae.</title>
        <authorList>
            <person name="Medvedeva S."/>
            <person name="Brandt D."/>
            <person name="Cvirkaite-Krupovic V."/>
            <person name="Liu Y."/>
            <person name="Severinov K."/>
            <person name="Ishino S."/>
            <person name="Ishino Y."/>
            <person name="Prangishvili D."/>
            <person name="Kalinowski J."/>
            <person name="Krupovic M."/>
        </authorList>
    </citation>
    <scope>NUCLEOTIDE SEQUENCE</scope>
    <source>
        <strain evidence="3">BEU9</strain>
    </source>
</reference>
<dbReference type="EC" id="3.2.1.4" evidence="3"/>
<evidence type="ECO:0000313" key="3">
    <source>
        <dbReference type="EMBL" id="QXJ32398.1"/>
    </source>
</evidence>
<comment type="similarity">
    <text evidence="1">Belongs to the glycosyl hydrolase 12 (cellulase H) family.</text>
</comment>
<dbReference type="Gene3D" id="2.60.120.180">
    <property type="match status" value="1"/>
</dbReference>
<dbReference type="GO" id="GO:0008810">
    <property type="term" value="F:cellulase activity"/>
    <property type="evidence" value="ECO:0007669"/>
    <property type="project" value="UniProtKB-EC"/>
</dbReference>
<dbReference type="InterPro" id="IPR013319">
    <property type="entry name" value="GH11/12"/>
</dbReference>
<keyword evidence="2" id="KW-0812">Transmembrane</keyword>
<dbReference type="RefSeq" id="WP_261310594.1">
    <property type="nucleotide sequence ID" value="NZ_CP077715.1"/>
</dbReference>
<dbReference type="InterPro" id="IPR013320">
    <property type="entry name" value="ConA-like_dom_sf"/>
</dbReference>
<dbReference type="GO" id="GO:0000272">
    <property type="term" value="P:polysaccharide catabolic process"/>
    <property type="evidence" value="ECO:0007669"/>
    <property type="project" value="InterPro"/>
</dbReference>
<sequence>MDKRVIVVSITIIILIIIASSFTYFERISQISTSLPQSVTSSTSYSSSSYTSQTSSLTSTSPQTSVLSTSTYTQSPSIILFPTSASGFSLVGSYLSQSRYGMALLYNSVTTLYASPFLWNIEAAQGQVIMNFNPYLNVHVDMSNIKKITPSISVNGYPGLMYGQELWFPFAGKTEVSPYLPLPMIVSNLPNFWSILNFTVYENVGVIDDFSYDIWLSQNPNITYLQYGDFEVMIWMNWQENITKGDPYMLSVGSIQIPTLINGTVENLTWSVYVLPRTGPANGWTSIYFLSPKQLEGQIGIPIAYVLKNMGSYLEKAGVSIYNLNTYYLDAIQVGMEFNDTNGIANLGYNLYSWYIENA</sequence>
<evidence type="ECO:0000313" key="4">
    <source>
        <dbReference type="Proteomes" id="UP000693941"/>
    </source>
</evidence>
<feature type="transmembrane region" description="Helical" evidence="2">
    <location>
        <begin position="6"/>
        <end position="25"/>
    </location>
</feature>
<evidence type="ECO:0000256" key="1">
    <source>
        <dbReference type="ARBA" id="ARBA00005519"/>
    </source>
</evidence>
<keyword evidence="3" id="KW-0378">Hydrolase</keyword>
<evidence type="ECO:0000256" key="2">
    <source>
        <dbReference type="SAM" id="Phobius"/>
    </source>
</evidence>
<gene>
    <name evidence="3" type="ORF">J5U21_02049</name>
</gene>
<organism evidence="3 4">
    <name type="scientific">Saccharolobus shibatae</name>
    <dbReference type="NCBI Taxonomy" id="2286"/>
    <lineage>
        <taxon>Archaea</taxon>
        <taxon>Thermoproteota</taxon>
        <taxon>Thermoprotei</taxon>
        <taxon>Sulfolobales</taxon>
        <taxon>Sulfolobaceae</taxon>
        <taxon>Saccharolobus</taxon>
    </lineage>
</organism>
<protein>
    <submittedName>
        <fullName evidence="3">Extracellular endo-1,4-beta-glucanase</fullName>
        <ecNumber evidence="3">3.2.1.4</ecNumber>
    </submittedName>
</protein>
<dbReference type="AlphaFoldDB" id="A0A8F5GWQ0"/>
<dbReference type="SUPFAM" id="SSF49899">
    <property type="entry name" value="Concanavalin A-like lectins/glucanases"/>
    <property type="match status" value="1"/>
</dbReference>
<name>A0A8F5GWQ0_9CREN</name>
<dbReference type="Pfam" id="PF01670">
    <property type="entry name" value="Glyco_hydro_12"/>
    <property type="match status" value="1"/>
</dbReference>
<dbReference type="Proteomes" id="UP000693941">
    <property type="component" value="Chromosome"/>
</dbReference>
<dbReference type="EMBL" id="CP077715">
    <property type="protein sequence ID" value="QXJ32398.1"/>
    <property type="molecule type" value="Genomic_DNA"/>
</dbReference>
<proteinExistence type="inferred from homology"/>
<dbReference type="GeneID" id="65560484"/>
<keyword evidence="3" id="KW-0326">Glycosidase</keyword>
<keyword evidence="2" id="KW-0472">Membrane</keyword>
<keyword evidence="2" id="KW-1133">Transmembrane helix</keyword>